<comment type="caution">
    <text evidence="5">The sequence shown here is derived from an EMBL/GenBank/DDBJ whole genome shotgun (WGS) entry which is preliminary data.</text>
</comment>
<dbReference type="SMART" id="SM00409">
    <property type="entry name" value="IG"/>
    <property type="match status" value="2"/>
</dbReference>
<evidence type="ECO:0000313" key="5">
    <source>
        <dbReference type="EMBL" id="PIK50351.1"/>
    </source>
</evidence>
<proteinExistence type="predicted"/>
<evidence type="ECO:0000256" key="3">
    <source>
        <dbReference type="SAM" id="SignalP"/>
    </source>
</evidence>
<feature type="signal peptide" evidence="3">
    <location>
        <begin position="1"/>
        <end position="15"/>
    </location>
</feature>
<dbReference type="InterPro" id="IPR007110">
    <property type="entry name" value="Ig-like_dom"/>
</dbReference>
<dbReference type="EMBL" id="MRZV01000422">
    <property type="protein sequence ID" value="PIK50351.1"/>
    <property type="molecule type" value="Genomic_DNA"/>
</dbReference>
<dbReference type="InterPro" id="IPR003599">
    <property type="entry name" value="Ig_sub"/>
</dbReference>
<evidence type="ECO:0000256" key="1">
    <source>
        <dbReference type="SAM" id="MobiDB-lite"/>
    </source>
</evidence>
<evidence type="ECO:0000313" key="6">
    <source>
        <dbReference type="Proteomes" id="UP000230750"/>
    </source>
</evidence>
<dbReference type="InterPro" id="IPR013783">
    <property type="entry name" value="Ig-like_fold"/>
</dbReference>
<dbReference type="Gene3D" id="2.60.40.10">
    <property type="entry name" value="Immunoglobulins"/>
    <property type="match status" value="2"/>
</dbReference>
<evidence type="ECO:0000259" key="4">
    <source>
        <dbReference type="PROSITE" id="PS50835"/>
    </source>
</evidence>
<feature type="domain" description="Ig-like" evidence="4">
    <location>
        <begin position="219"/>
        <end position="329"/>
    </location>
</feature>
<sequence>MYARVLLCFLYTGFAKSVSDTCQGDTLYGERGSRFEVECDITVEFIALFWYRGTNVDNGQLILRIDGGTKTINVEGYDITDEGAMVINELQVEHEGPYLVRYLDNSGNPFDKKVSIYVQVSLRSNPSIEACGSSSHEICRSIEVNKLQNTLLCIAEETRPPVDLTWNAFNGEEQQSWYNNTLNITTSLFTSTSLLEYNSKDFNLEYFTCNVTGRAVQEPRPVGMFVKGSNEDGVYKREVQFLKSGADLILECPNSELGEWGVRYPNGTYDLLWRKYPEYEGGSCLDTDRCEVEKDWTLIVNKVTFRDEGDYMCFSRTDQSDRIVEYPVEVHVSPPLMKTVIKGCEDLDICELNVANEGSLECSIFGSRPSIKPVIRLDTTVTDIEVFIFSHTYSEEESTQPGTFDTKLYVEYTIPECSEVVSIECTPGKNDHEDNIHKSDVNLITVFKMLPPYFPFSTRGQTKDQKLGQISKTDADEKINYPMKLGKHQPIPTIENELTSEAETNSLQNIFNESFQPISTGIIAEKTTPEEFNDMMKSFCSDNKVTIPIPFLAEFLKTENEQDGLKILYFVVVNFQNDWVGYFLKMLDELLVHNLIGLSRYVELSGSLVSKKTVGFELIVNELKGLVDKRYISEDTITEEVFAESDTYFKNDLKSTKRLCNIFKKVWEKLMGKTLSINIDRYSVEEDEHDPLIDQSGQSKQIPNEIDRRKSPTSVEETFDKDSLNKILQKALVEALLFSMDAEKIKTDECVEMIQNTKVSREDLEKYFSSYTRNSKAAVNFGIKLLQQSTTEKLILEEFYINELWHLVSQPQFDNYMEILKDSLRLKLVTDRCFEQKVTKLIENEAKKTKQYKDGNKQSKKNKNNENEKENWNGDRWIIFVTTLVIESLIGSSLRIALYQCVAYNYKMKKDDVKNTIDKVMHVEFDKRREYLKDVNHIDDMAAVGQTSYRNVREAYSYMRK</sequence>
<dbReference type="Proteomes" id="UP000230750">
    <property type="component" value="Unassembled WGS sequence"/>
</dbReference>
<evidence type="ECO:0000256" key="2">
    <source>
        <dbReference type="SAM" id="Phobius"/>
    </source>
</evidence>
<keyword evidence="2" id="KW-1133">Transmembrane helix</keyword>
<gene>
    <name evidence="5" type="ORF">BSL78_12768</name>
</gene>
<reference evidence="5 6" key="1">
    <citation type="journal article" date="2017" name="PLoS Biol.">
        <title>The sea cucumber genome provides insights into morphological evolution and visceral regeneration.</title>
        <authorList>
            <person name="Zhang X."/>
            <person name="Sun L."/>
            <person name="Yuan J."/>
            <person name="Sun Y."/>
            <person name="Gao Y."/>
            <person name="Zhang L."/>
            <person name="Li S."/>
            <person name="Dai H."/>
            <person name="Hamel J.F."/>
            <person name="Liu C."/>
            <person name="Yu Y."/>
            <person name="Liu S."/>
            <person name="Lin W."/>
            <person name="Guo K."/>
            <person name="Jin S."/>
            <person name="Xu P."/>
            <person name="Storey K.B."/>
            <person name="Huan P."/>
            <person name="Zhang T."/>
            <person name="Zhou Y."/>
            <person name="Zhang J."/>
            <person name="Lin C."/>
            <person name="Li X."/>
            <person name="Xing L."/>
            <person name="Huo D."/>
            <person name="Sun M."/>
            <person name="Wang L."/>
            <person name="Mercier A."/>
            <person name="Li F."/>
            <person name="Yang H."/>
            <person name="Xiang J."/>
        </authorList>
    </citation>
    <scope>NUCLEOTIDE SEQUENCE [LARGE SCALE GENOMIC DNA]</scope>
    <source>
        <strain evidence="5">Shaxun</strain>
        <tissue evidence="5">Muscle</tissue>
    </source>
</reference>
<protein>
    <recommendedName>
        <fullName evidence="4">Ig-like domain-containing protein</fullName>
    </recommendedName>
</protein>
<keyword evidence="2" id="KW-0472">Membrane</keyword>
<name>A0A2G8KQR8_STIJA</name>
<dbReference type="InterPro" id="IPR036179">
    <property type="entry name" value="Ig-like_dom_sf"/>
</dbReference>
<feature type="region of interest" description="Disordered" evidence="1">
    <location>
        <begin position="693"/>
        <end position="715"/>
    </location>
</feature>
<dbReference type="SUPFAM" id="SSF48726">
    <property type="entry name" value="Immunoglobulin"/>
    <property type="match status" value="2"/>
</dbReference>
<accession>A0A2G8KQR8</accession>
<keyword evidence="2" id="KW-0812">Transmembrane</keyword>
<dbReference type="AlphaFoldDB" id="A0A2G8KQR8"/>
<feature type="region of interest" description="Disordered" evidence="1">
    <location>
        <begin position="849"/>
        <end position="868"/>
    </location>
</feature>
<organism evidence="5 6">
    <name type="scientific">Stichopus japonicus</name>
    <name type="common">Sea cucumber</name>
    <dbReference type="NCBI Taxonomy" id="307972"/>
    <lineage>
        <taxon>Eukaryota</taxon>
        <taxon>Metazoa</taxon>
        <taxon>Echinodermata</taxon>
        <taxon>Eleutherozoa</taxon>
        <taxon>Echinozoa</taxon>
        <taxon>Holothuroidea</taxon>
        <taxon>Aspidochirotacea</taxon>
        <taxon>Aspidochirotida</taxon>
        <taxon>Stichopodidae</taxon>
        <taxon>Apostichopus</taxon>
    </lineage>
</organism>
<feature type="domain" description="Ig-like" evidence="4">
    <location>
        <begin position="126"/>
        <end position="212"/>
    </location>
</feature>
<keyword evidence="6" id="KW-1185">Reference proteome</keyword>
<keyword evidence="3" id="KW-0732">Signal</keyword>
<feature type="chain" id="PRO_5013916643" description="Ig-like domain-containing protein" evidence="3">
    <location>
        <begin position="16"/>
        <end position="961"/>
    </location>
</feature>
<feature type="transmembrane region" description="Helical" evidence="2">
    <location>
        <begin position="877"/>
        <end position="898"/>
    </location>
</feature>
<dbReference type="PROSITE" id="PS50835">
    <property type="entry name" value="IG_LIKE"/>
    <property type="match status" value="2"/>
</dbReference>